<feature type="region of interest" description="Disordered" evidence="1">
    <location>
        <begin position="1"/>
        <end position="20"/>
    </location>
</feature>
<evidence type="ECO:0000313" key="3">
    <source>
        <dbReference type="Proteomes" id="UP001526201"/>
    </source>
</evidence>
<dbReference type="EMBL" id="JACKTY010000011">
    <property type="protein sequence ID" value="MCV7224795.1"/>
    <property type="molecule type" value="Genomic_DNA"/>
</dbReference>
<proteinExistence type="predicted"/>
<dbReference type="RefSeq" id="WP_264065549.1">
    <property type="nucleotide sequence ID" value="NZ_JACKTY010000011.1"/>
</dbReference>
<evidence type="ECO:0000313" key="2">
    <source>
        <dbReference type="EMBL" id="MCV7224795.1"/>
    </source>
</evidence>
<gene>
    <name evidence="2" type="ORF">H7J73_01905</name>
</gene>
<evidence type="ECO:0000256" key="1">
    <source>
        <dbReference type="SAM" id="MobiDB-lite"/>
    </source>
</evidence>
<dbReference type="Proteomes" id="UP001526201">
    <property type="component" value="Unassembled WGS sequence"/>
</dbReference>
<sequence length="189" mass="21093">MQKDDASPPEEPFDPLQIAFDPDNPLAPLAALDTGPLGIERRLSNYFTLLDVVTTCPLSPWEPAADGSARAALEAWYAASVDCLAARSEGPEIPRRDGEDEDTHRLRTQLVTKRRAESQRDADLLTESYEAGLVSVGAGDGGWVERSRRRVTDWPGCLSFSRLEHLWALDDPLYVTSREWLPVYWGDRP</sequence>
<reference evidence="2 3" key="1">
    <citation type="journal article" date="2022" name="BMC Genomics">
        <title>Comparative genome analysis of mycobacteria focusing on tRNA and non-coding RNA.</title>
        <authorList>
            <person name="Behra P.R.K."/>
            <person name="Pettersson B.M.F."/>
            <person name="Ramesh M."/>
            <person name="Das S."/>
            <person name="Dasgupta S."/>
            <person name="Kirsebom L.A."/>
        </authorList>
    </citation>
    <scope>NUCLEOTIDE SEQUENCE [LARGE SCALE GENOMIC DNA]</scope>
    <source>
        <strain evidence="2 3">DSM 44078</strain>
    </source>
</reference>
<comment type="caution">
    <text evidence="2">The sequence shown here is derived from an EMBL/GenBank/DDBJ whole genome shotgun (WGS) entry which is preliminary data.</text>
</comment>
<protein>
    <submittedName>
        <fullName evidence="2">Uncharacterized protein</fullName>
    </submittedName>
</protein>
<keyword evidence="3" id="KW-1185">Reference proteome</keyword>
<organism evidence="2 3">
    <name type="scientific">Mycolicibacterium komossense</name>
    <dbReference type="NCBI Taxonomy" id="1779"/>
    <lineage>
        <taxon>Bacteria</taxon>
        <taxon>Bacillati</taxon>
        <taxon>Actinomycetota</taxon>
        <taxon>Actinomycetes</taxon>
        <taxon>Mycobacteriales</taxon>
        <taxon>Mycobacteriaceae</taxon>
        <taxon>Mycolicibacterium</taxon>
    </lineage>
</organism>
<accession>A0ABT3C5Q6</accession>
<name>A0ABT3C5Q6_9MYCO</name>